<dbReference type="GO" id="GO:0032259">
    <property type="term" value="P:methylation"/>
    <property type="evidence" value="ECO:0007669"/>
    <property type="project" value="UniProtKB-KW"/>
</dbReference>
<dbReference type="HOGENOM" id="CLU_047692_0_0_0"/>
<dbReference type="Gene3D" id="3.40.50.150">
    <property type="entry name" value="Vaccinia Virus protein VP39"/>
    <property type="match status" value="1"/>
</dbReference>
<dbReference type="Pfam" id="PF13489">
    <property type="entry name" value="Methyltransf_23"/>
    <property type="match status" value="1"/>
</dbReference>
<keyword evidence="1" id="KW-0489">Methyltransferase</keyword>
<dbReference type="OrthoDB" id="9765084at2"/>
<reference evidence="2" key="1">
    <citation type="submission" date="2011-01" db="EMBL/GenBank/DDBJ databases">
        <title>Complete sequence of chromosome of Acidobacterium sp. MP5ACTX9.</title>
        <authorList>
            <consortium name="US DOE Joint Genome Institute"/>
            <person name="Lucas S."/>
            <person name="Copeland A."/>
            <person name="Lapidus A."/>
            <person name="Cheng J.-F."/>
            <person name="Goodwin L."/>
            <person name="Pitluck S."/>
            <person name="Teshima H."/>
            <person name="Detter J.C."/>
            <person name="Han C."/>
            <person name="Tapia R."/>
            <person name="Land M."/>
            <person name="Hauser L."/>
            <person name="Kyrpides N."/>
            <person name="Ivanova N."/>
            <person name="Ovchinnikova G."/>
            <person name="Pagani I."/>
            <person name="Rawat S.R."/>
            <person name="Mannisto M."/>
            <person name="Haggblom M.M."/>
            <person name="Woyke T."/>
        </authorList>
    </citation>
    <scope>NUCLEOTIDE SEQUENCE [LARGE SCALE GENOMIC DNA]</scope>
    <source>
        <strain evidence="2">MP5ACTX9</strain>
    </source>
</reference>
<dbReference type="AlphaFoldDB" id="E8WZ96"/>
<sequence>MIAAPPLHTFRDPSGSVELRTDAIYRTVHAPHDEELLSFLATPLAATLVAQGRLVASEQIETSPTVLRHPRIAFPSYPWEWSPAEWLAAAELTLNLSLDLLAEGWILKDATPLNVLFNGPDPIFVDVGSIARLDTTQPIWFAYGQFIRTFLLPMLAYSRLGWPLSATIARRDGYEPEDLYAALPWTARLRQPALSAVTLPQFLASKKSSAAPIAPPKKKQDDPELVQHILRKTFTTLLGHMRRATPAPHASTWTGYTNALTHYEQQDRDAKLTFVAEALAQSSPTRVLDVGCNSGVFSNLAFEAGAEVVSIDTDQQTIDHLSITLRNSGKKILPLVVNLAHPTPAAGWRNQESRSFLDRTQGTFDTVMMLAVIHHVLLREQIPLDRIADLCAAITTRHLILEWVPPTDEKFLELVRGRESIFAPITEAAFRTIFAQHFSILREQTLQNGRILFHFTKPEPSKLEA</sequence>
<dbReference type="RefSeq" id="WP_013579026.1">
    <property type="nucleotide sequence ID" value="NC_015064.1"/>
</dbReference>
<organism evidence="2">
    <name type="scientific">Granulicella tundricola (strain ATCC BAA-1859 / DSM 23138 / MP5ACTX9)</name>
    <dbReference type="NCBI Taxonomy" id="1198114"/>
    <lineage>
        <taxon>Bacteria</taxon>
        <taxon>Pseudomonadati</taxon>
        <taxon>Acidobacteriota</taxon>
        <taxon>Terriglobia</taxon>
        <taxon>Terriglobales</taxon>
        <taxon>Acidobacteriaceae</taxon>
        <taxon>Granulicella</taxon>
    </lineage>
</organism>
<dbReference type="SUPFAM" id="SSF53335">
    <property type="entry name" value="S-adenosyl-L-methionine-dependent methyltransferases"/>
    <property type="match status" value="1"/>
</dbReference>
<dbReference type="GO" id="GO:0008168">
    <property type="term" value="F:methyltransferase activity"/>
    <property type="evidence" value="ECO:0007669"/>
    <property type="project" value="UniProtKB-KW"/>
</dbReference>
<dbReference type="KEGG" id="acm:AciX9_0627"/>
<accession>E8WZ96</accession>
<gene>
    <name evidence="1" type="ordered locus">AciX9_0627</name>
</gene>
<dbReference type="STRING" id="1198114.AciX9_0627"/>
<dbReference type="InterPro" id="IPR029063">
    <property type="entry name" value="SAM-dependent_MTases_sf"/>
</dbReference>
<keyword evidence="2" id="KW-1185">Reference proteome</keyword>
<protein>
    <submittedName>
        <fullName evidence="1">Methyltransferase type 12</fullName>
    </submittedName>
</protein>
<evidence type="ECO:0000313" key="1">
    <source>
        <dbReference type="EMBL" id="ADW67698.1"/>
    </source>
</evidence>
<keyword evidence="1" id="KW-0808">Transferase</keyword>
<dbReference type="PaxDb" id="1198114-AciX9_0627"/>
<dbReference type="Proteomes" id="UP000000343">
    <property type="component" value="Chromosome"/>
</dbReference>
<dbReference type="CDD" id="cd02440">
    <property type="entry name" value="AdoMet_MTases"/>
    <property type="match status" value="1"/>
</dbReference>
<dbReference type="eggNOG" id="COG2264">
    <property type="taxonomic scope" value="Bacteria"/>
</dbReference>
<name>E8WZ96_GRATM</name>
<proteinExistence type="predicted"/>
<evidence type="ECO:0000313" key="2">
    <source>
        <dbReference type="Proteomes" id="UP000000343"/>
    </source>
</evidence>
<dbReference type="EMBL" id="CP002480">
    <property type="protein sequence ID" value="ADW67698.1"/>
    <property type="molecule type" value="Genomic_DNA"/>
</dbReference>